<dbReference type="CDD" id="cd06267">
    <property type="entry name" value="PBP1_LacI_sugar_binding-like"/>
    <property type="match status" value="1"/>
</dbReference>
<dbReference type="SUPFAM" id="SSF47413">
    <property type="entry name" value="lambda repressor-like DNA-binding domains"/>
    <property type="match status" value="1"/>
</dbReference>
<organism evidence="5 6">
    <name type="scientific">Terrimonas ginsenosidimutans</name>
    <dbReference type="NCBI Taxonomy" id="2908004"/>
    <lineage>
        <taxon>Bacteria</taxon>
        <taxon>Pseudomonadati</taxon>
        <taxon>Bacteroidota</taxon>
        <taxon>Chitinophagia</taxon>
        <taxon>Chitinophagales</taxon>
        <taxon>Chitinophagaceae</taxon>
        <taxon>Terrimonas</taxon>
    </lineage>
</organism>
<dbReference type="InterPro" id="IPR028082">
    <property type="entry name" value="Peripla_BP_I"/>
</dbReference>
<dbReference type="SMART" id="SM00354">
    <property type="entry name" value="HTH_LACI"/>
    <property type="match status" value="1"/>
</dbReference>
<protein>
    <submittedName>
        <fullName evidence="5">Substrate-binding domain-containing protein</fullName>
    </submittedName>
</protein>
<accession>A0ABS9KM35</accession>
<dbReference type="CDD" id="cd01392">
    <property type="entry name" value="HTH_LacI"/>
    <property type="match status" value="1"/>
</dbReference>
<dbReference type="Gene3D" id="1.10.260.40">
    <property type="entry name" value="lambda repressor-like DNA-binding domains"/>
    <property type="match status" value="1"/>
</dbReference>
<keyword evidence="6" id="KW-1185">Reference proteome</keyword>
<dbReference type="Pfam" id="PF13377">
    <property type="entry name" value="Peripla_BP_3"/>
    <property type="match status" value="1"/>
</dbReference>
<dbReference type="Gene3D" id="3.40.50.2300">
    <property type="match status" value="2"/>
</dbReference>
<dbReference type="PROSITE" id="PS50932">
    <property type="entry name" value="HTH_LACI_2"/>
    <property type="match status" value="1"/>
</dbReference>
<dbReference type="Pfam" id="PF00356">
    <property type="entry name" value="LacI"/>
    <property type="match status" value="1"/>
</dbReference>
<keyword evidence="1" id="KW-0805">Transcription regulation</keyword>
<reference evidence="5" key="1">
    <citation type="submission" date="2022-01" db="EMBL/GenBank/DDBJ databases">
        <authorList>
            <person name="Jo J.-H."/>
            <person name="Im W.-T."/>
        </authorList>
    </citation>
    <scope>NUCLEOTIDE SEQUENCE</scope>
    <source>
        <strain evidence="5">NA20</strain>
    </source>
</reference>
<keyword evidence="2" id="KW-0238">DNA-binding</keyword>
<dbReference type="Proteomes" id="UP001165367">
    <property type="component" value="Unassembled WGS sequence"/>
</dbReference>
<name>A0ABS9KM35_9BACT</name>
<evidence type="ECO:0000313" key="6">
    <source>
        <dbReference type="Proteomes" id="UP001165367"/>
    </source>
</evidence>
<dbReference type="SUPFAM" id="SSF53822">
    <property type="entry name" value="Periplasmic binding protein-like I"/>
    <property type="match status" value="1"/>
</dbReference>
<evidence type="ECO:0000256" key="3">
    <source>
        <dbReference type="ARBA" id="ARBA00023163"/>
    </source>
</evidence>
<sequence length="396" mass="43995">MIKCTKCNEVSGIARAGQVRGKQRYHCKHCNYYFTFQSPPPGKKSSPAHHATILDIAHKLKISKSTVSRALRNSADINQETRDAVLKMAQELNYVPNYFASSLVRRKSYSIGIVVPELITNFFSQFIIIAQKAASLAGYEVVICHSNESFSNEVDVLKRLFAYQVDGVLLSLSSETKSLDHLQVYSDAGVPVVLFNRVKNKPGFPTVLADDYHGAFIGTEHLVKNGYRNIGHIGGPGNLQISKNRFRGYRDALTKHGLEYNPNWTIYHDLSQADACKCAKTLLDKSSRPDAVFAVNDPAAIYLIIEAKKRGLHVGPDLGIVGFSNDSRSEVIEPSLTTLQQPIEQMAETCIHLLLNKIKDDRFAIPPTTVLKTTLIERCSSKKEGARGKEFKSLIV</sequence>
<evidence type="ECO:0000313" key="5">
    <source>
        <dbReference type="EMBL" id="MCG2613381.1"/>
    </source>
</evidence>
<comment type="caution">
    <text evidence="5">The sequence shown here is derived from an EMBL/GenBank/DDBJ whole genome shotgun (WGS) entry which is preliminary data.</text>
</comment>
<evidence type="ECO:0000256" key="1">
    <source>
        <dbReference type="ARBA" id="ARBA00023015"/>
    </source>
</evidence>
<gene>
    <name evidence="5" type="ORF">LZZ85_03780</name>
</gene>
<dbReference type="PANTHER" id="PTHR30146:SF109">
    <property type="entry name" value="HTH-TYPE TRANSCRIPTIONAL REGULATOR GALS"/>
    <property type="match status" value="1"/>
</dbReference>
<feature type="domain" description="HTH lacI-type" evidence="4">
    <location>
        <begin position="51"/>
        <end position="105"/>
    </location>
</feature>
<dbReference type="InterPro" id="IPR000843">
    <property type="entry name" value="HTH_LacI"/>
</dbReference>
<proteinExistence type="predicted"/>
<keyword evidence="3" id="KW-0804">Transcription</keyword>
<evidence type="ECO:0000256" key="2">
    <source>
        <dbReference type="ARBA" id="ARBA00023125"/>
    </source>
</evidence>
<dbReference type="InterPro" id="IPR046335">
    <property type="entry name" value="LacI/GalR-like_sensor"/>
</dbReference>
<evidence type="ECO:0000259" key="4">
    <source>
        <dbReference type="PROSITE" id="PS50932"/>
    </source>
</evidence>
<dbReference type="PANTHER" id="PTHR30146">
    <property type="entry name" value="LACI-RELATED TRANSCRIPTIONAL REPRESSOR"/>
    <property type="match status" value="1"/>
</dbReference>
<dbReference type="RefSeq" id="WP_237868610.1">
    <property type="nucleotide sequence ID" value="NZ_JAKLTR010000002.1"/>
</dbReference>
<dbReference type="InterPro" id="IPR010982">
    <property type="entry name" value="Lambda_DNA-bd_dom_sf"/>
</dbReference>
<dbReference type="EMBL" id="JAKLTR010000002">
    <property type="protein sequence ID" value="MCG2613381.1"/>
    <property type="molecule type" value="Genomic_DNA"/>
</dbReference>